<organism evidence="2 3">
    <name type="scientific">Nakamurella alba</name>
    <dbReference type="NCBI Taxonomy" id="2665158"/>
    <lineage>
        <taxon>Bacteria</taxon>
        <taxon>Bacillati</taxon>
        <taxon>Actinomycetota</taxon>
        <taxon>Actinomycetes</taxon>
        <taxon>Nakamurellales</taxon>
        <taxon>Nakamurellaceae</taxon>
        <taxon>Nakamurella</taxon>
    </lineage>
</organism>
<gene>
    <name evidence="2" type="ORF">GIS00_16335</name>
</gene>
<evidence type="ECO:0000313" key="3">
    <source>
        <dbReference type="Proteomes" id="UP000460221"/>
    </source>
</evidence>
<proteinExistence type="predicted"/>
<name>A0A7K1FMW0_9ACTN</name>
<reference evidence="2 3" key="1">
    <citation type="submission" date="2019-11" db="EMBL/GenBank/DDBJ databases">
        <authorList>
            <person name="Jiang L.-Q."/>
        </authorList>
    </citation>
    <scope>NUCLEOTIDE SEQUENCE [LARGE SCALE GENOMIC DNA]</scope>
    <source>
        <strain evidence="2 3">YIM 132087</strain>
    </source>
</reference>
<sequence length="137" mass="14961">MSPAMAPNDRDVDEYLTTVDEARRADAETLIGIMQEITGEPPTMWGASIVGFGSVHYRYDTGREGDSPLAAFAPRAKETVVYLTSDYDQRHPELLAALGPHRSGKACLYVKRLDAVDLDALRALISHAVEEARATNA</sequence>
<dbReference type="Pfam" id="PF08818">
    <property type="entry name" value="DUF1801"/>
    <property type="match status" value="1"/>
</dbReference>
<accession>A0A7K1FMW0</accession>
<evidence type="ECO:0000259" key="1">
    <source>
        <dbReference type="Pfam" id="PF08818"/>
    </source>
</evidence>
<dbReference type="InterPro" id="IPR014922">
    <property type="entry name" value="YdhG-like"/>
</dbReference>
<keyword evidence="3" id="KW-1185">Reference proteome</keyword>
<dbReference type="AlphaFoldDB" id="A0A7K1FMW0"/>
<dbReference type="Proteomes" id="UP000460221">
    <property type="component" value="Unassembled WGS sequence"/>
</dbReference>
<evidence type="ECO:0000313" key="2">
    <source>
        <dbReference type="EMBL" id="MTD15505.1"/>
    </source>
</evidence>
<protein>
    <submittedName>
        <fullName evidence="2">DUF1801 domain-containing protein</fullName>
    </submittedName>
</protein>
<dbReference type="RefSeq" id="WP_154769497.1">
    <property type="nucleotide sequence ID" value="NZ_WLYK01000006.1"/>
</dbReference>
<comment type="caution">
    <text evidence="2">The sequence shown here is derived from an EMBL/GenBank/DDBJ whole genome shotgun (WGS) entry which is preliminary data.</text>
</comment>
<feature type="domain" description="YdhG-like" evidence="1">
    <location>
        <begin position="23"/>
        <end position="129"/>
    </location>
</feature>
<dbReference type="EMBL" id="WLYK01000006">
    <property type="protein sequence ID" value="MTD15505.1"/>
    <property type="molecule type" value="Genomic_DNA"/>
</dbReference>